<organism evidence="1 2">
    <name type="scientific">Adineta steineri</name>
    <dbReference type="NCBI Taxonomy" id="433720"/>
    <lineage>
        <taxon>Eukaryota</taxon>
        <taxon>Metazoa</taxon>
        <taxon>Spiralia</taxon>
        <taxon>Gnathifera</taxon>
        <taxon>Rotifera</taxon>
        <taxon>Eurotatoria</taxon>
        <taxon>Bdelloidea</taxon>
        <taxon>Adinetida</taxon>
        <taxon>Adinetidae</taxon>
        <taxon>Adineta</taxon>
    </lineage>
</organism>
<comment type="caution">
    <text evidence="1">The sequence shown here is derived from an EMBL/GenBank/DDBJ whole genome shotgun (WGS) entry which is preliminary data.</text>
</comment>
<proteinExistence type="predicted"/>
<dbReference type="EMBL" id="CAJOAZ010000026">
    <property type="protein sequence ID" value="CAF3495102.1"/>
    <property type="molecule type" value="Genomic_DNA"/>
</dbReference>
<evidence type="ECO:0000313" key="1">
    <source>
        <dbReference type="EMBL" id="CAF3495102.1"/>
    </source>
</evidence>
<sequence length="66" mass="7653">MQKILLINEIKLNTMDATLSTLESEALSMNRQMTIANVMVKTTKTLTRLNRTMPLQDFQNTMQMFD</sequence>
<accession>A0A818GPB2</accession>
<reference evidence="1" key="1">
    <citation type="submission" date="2021-02" db="EMBL/GenBank/DDBJ databases">
        <authorList>
            <person name="Nowell W R."/>
        </authorList>
    </citation>
    <scope>NUCLEOTIDE SEQUENCE</scope>
</reference>
<dbReference type="Proteomes" id="UP000663844">
    <property type="component" value="Unassembled WGS sequence"/>
</dbReference>
<protein>
    <submittedName>
        <fullName evidence="1">Uncharacterized protein</fullName>
    </submittedName>
</protein>
<name>A0A818GPB2_9BILA</name>
<gene>
    <name evidence="1" type="ORF">OXD698_LOCUS970</name>
</gene>
<dbReference type="AlphaFoldDB" id="A0A818GPB2"/>
<evidence type="ECO:0000313" key="2">
    <source>
        <dbReference type="Proteomes" id="UP000663844"/>
    </source>
</evidence>